<dbReference type="RefSeq" id="WP_222824143.1">
    <property type="nucleotide sequence ID" value="NZ_JAHWXP010000002.1"/>
</dbReference>
<protein>
    <submittedName>
        <fullName evidence="2">DUF4350 domain-containing protein</fullName>
    </submittedName>
</protein>
<accession>A0ABS7PCM7</accession>
<organism evidence="2 3">
    <name type="scientific">Alteriqipengyuania abyssalis</name>
    <dbReference type="NCBI Taxonomy" id="2860200"/>
    <lineage>
        <taxon>Bacteria</taxon>
        <taxon>Pseudomonadati</taxon>
        <taxon>Pseudomonadota</taxon>
        <taxon>Alphaproteobacteria</taxon>
        <taxon>Sphingomonadales</taxon>
        <taxon>Erythrobacteraceae</taxon>
        <taxon>Alteriqipengyuania</taxon>
    </lineage>
</organism>
<evidence type="ECO:0000256" key="1">
    <source>
        <dbReference type="SAM" id="Phobius"/>
    </source>
</evidence>
<proteinExistence type="predicted"/>
<keyword evidence="3" id="KW-1185">Reference proteome</keyword>
<name>A0ABS7PCM7_9SPHN</name>
<evidence type="ECO:0000313" key="2">
    <source>
        <dbReference type="EMBL" id="MBY8336447.1"/>
    </source>
</evidence>
<feature type="transmembrane region" description="Helical" evidence="1">
    <location>
        <begin position="12"/>
        <end position="33"/>
    </location>
</feature>
<dbReference type="Proteomes" id="UP000759298">
    <property type="component" value="Unassembled WGS sequence"/>
</dbReference>
<reference evidence="2 3" key="1">
    <citation type="submission" date="2021-07" db="EMBL/GenBank/DDBJ databases">
        <title>Alteriqipengyuania abyssalis NZ-12B nov, sp.nov isolated from deep sea sponge in pacific ocean.</title>
        <authorList>
            <person name="Tareen S."/>
            <person name="Wink J."/>
        </authorList>
    </citation>
    <scope>NUCLEOTIDE SEQUENCE [LARGE SCALE GENOMIC DNA]</scope>
    <source>
        <strain evidence="2 3">NZ-12B</strain>
    </source>
</reference>
<dbReference type="EMBL" id="JAHWXP010000002">
    <property type="protein sequence ID" value="MBY8336447.1"/>
    <property type="molecule type" value="Genomic_DNA"/>
</dbReference>
<evidence type="ECO:0000313" key="3">
    <source>
        <dbReference type="Proteomes" id="UP000759298"/>
    </source>
</evidence>
<keyword evidence="1" id="KW-1133">Transmembrane helix</keyword>
<keyword evidence="1" id="KW-0472">Membrane</keyword>
<keyword evidence="1" id="KW-0812">Transmembrane</keyword>
<sequence length="430" mass="45615">MAGAQASAFGKRGTFALVLFAVLAFVAFLFLIGRGGLEGSGNNGQAHAAGTGLAGFAGLTRLLEEDGVWVERSRDRGALNDPGLLVLTPPANIDDEEFAEIIERRRTIGPTMIIAPKWFAMPAQGDRNSKPGWVHLLGAGENWAMTIDGRTLSFPHIELKDRAARWRGLGLSGTLPSKDALAAVEIGADDAGNSAGSESGFLAPLVEDGKGRMLAAYLADDGSYLDGDLYLDPERGDSAPVYGVMLVAEPDLMNNWGMAERERALLALGLIDIARQGTDGPVRFDLTLNGMGGSRNLLTLAFEPPFLAATLTLLLALAIAMWRAFTRFGPALRPAPAIAPGKSQLVANGAQVIARSGRIRLLREPYASLMRARIAHRLGLQPGDDEGIERALSARGAPALAPALEALASASNRKDLLRAARALRDLERTL</sequence>
<feature type="transmembrane region" description="Helical" evidence="1">
    <location>
        <begin position="306"/>
        <end position="325"/>
    </location>
</feature>
<comment type="caution">
    <text evidence="2">The sequence shown here is derived from an EMBL/GenBank/DDBJ whole genome shotgun (WGS) entry which is preliminary data.</text>
</comment>
<gene>
    <name evidence="2" type="ORF">KYN89_05260</name>
</gene>